<evidence type="ECO:0000313" key="1">
    <source>
        <dbReference type="EMBL" id="MBA9078411.1"/>
    </source>
</evidence>
<dbReference type="Proteomes" id="UP000563094">
    <property type="component" value="Unassembled WGS sequence"/>
</dbReference>
<comment type="caution">
    <text evidence="1">The sequence shown here is derived from an EMBL/GenBank/DDBJ whole genome shotgun (WGS) entry which is preliminary data.</text>
</comment>
<dbReference type="RefSeq" id="WP_182513647.1">
    <property type="nucleotide sequence ID" value="NZ_JACJIQ010000013.1"/>
</dbReference>
<organism evidence="1 2">
    <name type="scientific">Rufibacter quisquiliarum</name>
    <dbReference type="NCBI Taxonomy" id="1549639"/>
    <lineage>
        <taxon>Bacteria</taxon>
        <taxon>Pseudomonadati</taxon>
        <taxon>Bacteroidota</taxon>
        <taxon>Cytophagia</taxon>
        <taxon>Cytophagales</taxon>
        <taxon>Hymenobacteraceae</taxon>
        <taxon>Rufibacter</taxon>
    </lineage>
</organism>
<reference evidence="1 2" key="1">
    <citation type="submission" date="2020-08" db="EMBL/GenBank/DDBJ databases">
        <title>Genomic Encyclopedia of Type Strains, Phase IV (KMG-IV): sequencing the most valuable type-strain genomes for metagenomic binning, comparative biology and taxonomic classification.</title>
        <authorList>
            <person name="Goeker M."/>
        </authorList>
    </citation>
    <scope>NUCLEOTIDE SEQUENCE [LARGE SCALE GENOMIC DNA]</scope>
    <source>
        <strain evidence="1 2">DSM 29854</strain>
    </source>
</reference>
<dbReference type="EMBL" id="JACJIQ010000013">
    <property type="protein sequence ID" value="MBA9078411.1"/>
    <property type="molecule type" value="Genomic_DNA"/>
</dbReference>
<keyword evidence="2" id="KW-1185">Reference proteome</keyword>
<evidence type="ECO:0000313" key="2">
    <source>
        <dbReference type="Proteomes" id="UP000563094"/>
    </source>
</evidence>
<name>A0A839GXG6_9BACT</name>
<dbReference type="AlphaFoldDB" id="A0A839GXG6"/>
<sequence length="174" mass="19239">MSEKIFQELQHLPGLPLTKATRLGHVQFFHFGKAQVTNAYGLILDVGAWTLEVACYWQLEQPGETGIQFHEVELPRDARALADPAFDPQVPGSNLRDRKLQELVRQPSEQLRVQQVTVSPDGELTIALGGNQVLLVSPAKGVLEEAGHFWRLFSNTGDRQAVAFGRAGVERSQG</sequence>
<accession>A0A839GXG6</accession>
<proteinExistence type="predicted"/>
<protein>
    <submittedName>
        <fullName evidence="1">Uncharacterized protein</fullName>
    </submittedName>
</protein>
<gene>
    <name evidence="1" type="ORF">FHS90_003139</name>
</gene>